<dbReference type="PANTHER" id="PTHR30592:SF1">
    <property type="entry name" value="SULFUR CARRIER PROTEIN FDHD"/>
    <property type="match status" value="1"/>
</dbReference>
<comment type="caution">
    <text evidence="3">Lacks conserved residue(s) required for the propagation of feature annotation.</text>
</comment>
<sequence>MVEVISQTRYRFHDGIWSREPAEVVREAPITLWVNGREIATIIATPNDIEELICGFLAMEGIITQRSQITIFQYHEDDQQVWVRIPNANEERLLHFARPTLSGCCGRGRPSLYFANDQDLAPISGALTPHLSPATVATLFSRLNQVTQQQHSGGLHAAGLGSQDGALRVARMDVGRHNALDKVYGWSLIQQQDIRSLVVVFSGRLSSEVLIKVARMGIGIVISNAAPTSLGIELATMLGITTVGFVRSHELSVYSYPERIQS</sequence>
<dbReference type="Gene3D" id="3.40.140.10">
    <property type="entry name" value="Cytidine Deaminase, domain 2"/>
    <property type="match status" value="1"/>
</dbReference>
<evidence type="ECO:0000313" key="4">
    <source>
        <dbReference type="EMBL" id="PSR34955.1"/>
    </source>
</evidence>
<dbReference type="HAMAP" id="MF_00187">
    <property type="entry name" value="FdhD"/>
    <property type="match status" value="1"/>
</dbReference>
<name>A0A2T2XKE0_9FIRM</name>
<evidence type="ECO:0000256" key="2">
    <source>
        <dbReference type="ARBA" id="ARBA00023150"/>
    </source>
</evidence>
<gene>
    <name evidence="3" type="primary">fdhD</name>
    <name evidence="4" type="ORF">C7B46_03315</name>
</gene>
<keyword evidence="1 3" id="KW-0963">Cytoplasm</keyword>
<dbReference type="GO" id="GO:0016783">
    <property type="term" value="F:sulfurtransferase activity"/>
    <property type="evidence" value="ECO:0007669"/>
    <property type="project" value="InterPro"/>
</dbReference>
<dbReference type="PIRSF" id="PIRSF015626">
    <property type="entry name" value="FdhD"/>
    <property type="match status" value="1"/>
</dbReference>
<evidence type="ECO:0000313" key="5">
    <source>
        <dbReference type="Proteomes" id="UP000242972"/>
    </source>
</evidence>
<keyword evidence="2 3" id="KW-0501">Molybdenum cofactor biosynthesis</keyword>
<evidence type="ECO:0000256" key="3">
    <source>
        <dbReference type="HAMAP-Rule" id="MF_00187"/>
    </source>
</evidence>
<proteinExistence type="inferred from homology"/>
<comment type="function">
    <text evidence="3">Required for formate dehydrogenase (FDH) activity. Acts as a sulfur carrier protein that transfers sulfur from IscS to the molybdenum cofactor prior to its insertion into FDH.</text>
</comment>
<dbReference type="InterPro" id="IPR003786">
    <property type="entry name" value="FdhD"/>
</dbReference>
<feature type="active site" description="Cysteine persulfide intermediate" evidence="3">
    <location>
        <position position="104"/>
    </location>
</feature>
<comment type="caution">
    <text evidence="4">The sequence shown here is derived from an EMBL/GenBank/DDBJ whole genome shotgun (WGS) entry which is preliminary data.</text>
</comment>
<evidence type="ECO:0000256" key="1">
    <source>
        <dbReference type="ARBA" id="ARBA00022490"/>
    </source>
</evidence>
<dbReference type="PANTHER" id="PTHR30592">
    <property type="entry name" value="FORMATE DEHYDROGENASE"/>
    <property type="match status" value="1"/>
</dbReference>
<dbReference type="GO" id="GO:0005737">
    <property type="term" value="C:cytoplasm"/>
    <property type="evidence" value="ECO:0007669"/>
    <property type="project" value="UniProtKB-SubCell"/>
</dbReference>
<dbReference type="NCBIfam" id="TIGR00129">
    <property type="entry name" value="fdhD_narQ"/>
    <property type="match status" value="1"/>
</dbReference>
<reference evidence="4 5" key="1">
    <citation type="journal article" date="2014" name="BMC Genomics">
        <title>Comparison of environmental and isolate Sulfobacillus genomes reveals diverse carbon, sulfur, nitrogen, and hydrogen metabolisms.</title>
        <authorList>
            <person name="Justice N.B."/>
            <person name="Norman A."/>
            <person name="Brown C.T."/>
            <person name="Singh A."/>
            <person name="Thomas B.C."/>
            <person name="Banfield J.F."/>
        </authorList>
    </citation>
    <scope>NUCLEOTIDE SEQUENCE [LARGE SCALE GENOMIC DNA]</scope>
    <source>
        <strain evidence="4">AMDSBA4</strain>
    </source>
</reference>
<dbReference type="GO" id="GO:0097163">
    <property type="term" value="F:sulfur carrier activity"/>
    <property type="evidence" value="ECO:0007669"/>
    <property type="project" value="UniProtKB-UniRule"/>
</dbReference>
<keyword evidence="4" id="KW-0808">Transferase</keyword>
<organism evidence="4 5">
    <name type="scientific">Sulfobacillus benefaciens</name>
    <dbReference type="NCBI Taxonomy" id="453960"/>
    <lineage>
        <taxon>Bacteria</taxon>
        <taxon>Bacillati</taxon>
        <taxon>Bacillota</taxon>
        <taxon>Clostridia</taxon>
        <taxon>Eubacteriales</taxon>
        <taxon>Clostridiales Family XVII. Incertae Sedis</taxon>
        <taxon>Sulfobacillus</taxon>
    </lineage>
</organism>
<dbReference type="Pfam" id="PF02634">
    <property type="entry name" value="FdhD-NarQ"/>
    <property type="match status" value="1"/>
</dbReference>
<dbReference type="GO" id="GO:0006777">
    <property type="term" value="P:Mo-molybdopterin cofactor biosynthetic process"/>
    <property type="evidence" value="ECO:0007669"/>
    <property type="project" value="UniProtKB-UniRule"/>
</dbReference>
<dbReference type="AlphaFoldDB" id="A0A2T2XKE0"/>
<dbReference type="Proteomes" id="UP000242972">
    <property type="component" value="Unassembled WGS sequence"/>
</dbReference>
<dbReference type="SUPFAM" id="SSF53927">
    <property type="entry name" value="Cytidine deaminase-like"/>
    <property type="match status" value="1"/>
</dbReference>
<dbReference type="Gene3D" id="3.10.20.10">
    <property type="match status" value="1"/>
</dbReference>
<dbReference type="EMBL" id="PXYW01000005">
    <property type="protein sequence ID" value="PSR34955.1"/>
    <property type="molecule type" value="Genomic_DNA"/>
</dbReference>
<accession>A0A2T2XKE0</accession>
<comment type="similarity">
    <text evidence="3">Belongs to the FdhD family.</text>
</comment>
<comment type="subcellular location">
    <subcellularLocation>
        <location evidence="3">Cytoplasm</location>
    </subcellularLocation>
</comment>
<dbReference type="InterPro" id="IPR016193">
    <property type="entry name" value="Cytidine_deaminase-like"/>
</dbReference>
<protein>
    <recommendedName>
        <fullName evidence="3">Sulfur carrier protein FdhD</fullName>
    </recommendedName>
</protein>